<evidence type="ECO:0000313" key="1">
    <source>
        <dbReference type="EMBL" id="EQB55875.1"/>
    </source>
</evidence>
<proteinExistence type="predicted"/>
<sequence>MNGLAGDLLLHFT</sequence>
<comment type="caution">
    <text evidence="1">The sequence shown here is derived from an EMBL/GenBank/DDBJ whole genome shotgun (WGS) entry which is preliminary data.</text>
</comment>
<protein>
    <submittedName>
        <fullName evidence="1">Uncharacterized protein</fullName>
    </submittedName>
</protein>
<dbReference type="HOGENOM" id="CLU_3435939_0_0_1"/>
<gene>
    <name evidence="1" type="ORF">CGLO_04150</name>
</gene>
<name>T0M4Y5_COLGC</name>
<dbReference type="Proteomes" id="UP000015530">
    <property type="component" value="Unassembled WGS sequence"/>
</dbReference>
<organism evidence="1 2">
    <name type="scientific">Colletotrichum gloeosporioides (strain Cg-14)</name>
    <name type="common">Anthracnose fungus</name>
    <name type="synonym">Glomerella cingulata</name>
    <dbReference type="NCBI Taxonomy" id="1237896"/>
    <lineage>
        <taxon>Eukaryota</taxon>
        <taxon>Fungi</taxon>
        <taxon>Dikarya</taxon>
        <taxon>Ascomycota</taxon>
        <taxon>Pezizomycotina</taxon>
        <taxon>Sordariomycetes</taxon>
        <taxon>Hypocreomycetidae</taxon>
        <taxon>Glomerellales</taxon>
        <taxon>Glomerellaceae</taxon>
        <taxon>Colletotrichum</taxon>
        <taxon>Colletotrichum gloeosporioides species complex</taxon>
    </lineage>
</organism>
<evidence type="ECO:0000313" key="2">
    <source>
        <dbReference type="Proteomes" id="UP000015530"/>
    </source>
</evidence>
<accession>T0M4Y5</accession>
<dbReference type="EMBL" id="AMYD01000844">
    <property type="protein sequence ID" value="EQB55875.1"/>
    <property type="molecule type" value="Genomic_DNA"/>
</dbReference>
<reference evidence="2" key="1">
    <citation type="journal article" date="2013" name="Mol. Plant Microbe Interact.">
        <title>Global aspects of pacC regulation of pathogenicity genes in Colletotrichum gloeosporioides as revealed by transcriptome analysis.</title>
        <authorList>
            <person name="Alkan N."/>
            <person name="Meng X."/>
            <person name="Friedlander G."/>
            <person name="Reuveni E."/>
            <person name="Sukno S."/>
            <person name="Sherman A."/>
            <person name="Thon M."/>
            <person name="Fluhr R."/>
            <person name="Prusky D."/>
        </authorList>
    </citation>
    <scope>NUCLEOTIDE SEQUENCE [LARGE SCALE GENOMIC DNA]</scope>
    <source>
        <strain evidence="2">Cg-14</strain>
    </source>
</reference>